<sequence length="48" mass="5848">MLEIFYTSRFKKDYKKIVKQRKMISEFEKVVTLLQNQKTLPESIKIII</sequence>
<dbReference type="InterPro" id="IPR035093">
    <property type="entry name" value="RelE/ParE_toxin_dom_sf"/>
</dbReference>
<evidence type="ECO:0008006" key="4">
    <source>
        <dbReference type="Google" id="ProtNLM"/>
    </source>
</evidence>
<protein>
    <recommendedName>
        <fullName evidence="4">RelE/StbE family addiction module toxin</fullName>
    </recommendedName>
</protein>
<evidence type="ECO:0000313" key="3">
    <source>
        <dbReference type="Proteomes" id="UP000195139"/>
    </source>
</evidence>
<dbReference type="SUPFAM" id="SSF143011">
    <property type="entry name" value="RelE-like"/>
    <property type="match status" value="1"/>
</dbReference>
<accession>A0A242CIZ8</accession>
<gene>
    <name evidence="2" type="ORF">A5880_000781</name>
    <name evidence="1" type="ORF">A5880_002886</name>
</gene>
<dbReference type="InterPro" id="IPR004386">
    <property type="entry name" value="Toxin_YafQ-like"/>
</dbReference>
<dbReference type="Pfam" id="PF15738">
    <property type="entry name" value="YafQ_toxin"/>
    <property type="match status" value="1"/>
</dbReference>
<dbReference type="EMBL" id="NGLE02000001">
    <property type="protein sequence ID" value="MEI5995296.1"/>
    <property type="molecule type" value="Genomic_DNA"/>
</dbReference>
<keyword evidence="3" id="KW-1185">Reference proteome</keyword>
<reference evidence="1 3" key="2">
    <citation type="submission" date="2018-07" db="EMBL/GenBank/DDBJ databases">
        <title>The Genome Sequence of Enterococcus sp. DIV0659b.</title>
        <authorList>
            <consortium name="The Broad Institute Genomics Platform"/>
            <consortium name="The Broad Institute Genomic Center for Infectious Diseases"/>
            <person name="Earl A."/>
            <person name="Manson A."/>
            <person name="Schwartman J."/>
            <person name="Gilmore M."/>
            <person name="Abouelleil A."/>
            <person name="Cao P."/>
            <person name="Chapman S."/>
            <person name="Cusick C."/>
            <person name="Shea T."/>
            <person name="Young S."/>
            <person name="Neafsey D."/>
            <person name="Nusbaum C."/>
            <person name="Birren B."/>
        </authorList>
    </citation>
    <scope>NUCLEOTIDE SEQUENCE [LARGE SCALE GENOMIC DNA]</scope>
    <source>
        <strain evidence="1 3">4G2_DIV0659</strain>
    </source>
</reference>
<dbReference type="Gene3D" id="3.30.2310.20">
    <property type="entry name" value="RelE-like"/>
    <property type="match status" value="1"/>
</dbReference>
<proteinExistence type="predicted"/>
<reference evidence="2" key="1">
    <citation type="submission" date="2017-05" db="EMBL/GenBank/DDBJ databases">
        <title>The Genome Sequence of Enterococcus sp. 4G2_DIV0659.</title>
        <authorList>
            <consortium name="The Broad Institute Genomics Platform"/>
            <consortium name="The Broad Institute Genomic Center for Infectious Diseases"/>
            <person name="Earl A."/>
            <person name="Manson A."/>
            <person name="Schwartman J."/>
            <person name="Gilmore M."/>
            <person name="Abouelleil A."/>
            <person name="Cao P."/>
            <person name="Chapman S."/>
            <person name="Cusick C."/>
            <person name="Shea T."/>
            <person name="Young S."/>
            <person name="Neafsey D."/>
            <person name="Nusbaum C."/>
            <person name="Birren B."/>
        </authorList>
    </citation>
    <scope>NUCLEOTIDE SEQUENCE [LARGE SCALE GENOMIC DNA]</scope>
    <source>
        <strain evidence="2">4G2_DIV0659</strain>
    </source>
</reference>
<evidence type="ECO:0000313" key="1">
    <source>
        <dbReference type="EMBL" id="MEI5995296.1"/>
    </source>
</evidence>
<dbReference type="EMBL" id="NGLE01000001">
    <property type="protein sequence ID" value="OTO10098.1"/>
    <property type="molecule type" value="Genomic_DNA"/>
</dbReference>
<comment type="caution">
    <text evidence="2">The sequence shown here is derived from an EMBL/GenBank/DDBJ whole genome shotgun (WGS) entry which is preliminary data.</text>
</comment>
<evidence type="ECO:0000313" key="2">
    <source>
        <dbReference type="EMBL" id="OTO10098.1"/>
    </source>
</evidence>
<dbReference type="Proteomes" id="UP000195139">
    <property type="component" value="Unassembled WGS sequence"/>
</dbReference>
<name>A0A242CIZ8_9ENTE</name>
<dbReference type="AlphaFoldDB" id="A0A242CIZ8"/>
<organism evidence="2">
    <name type="scientific">Candidatus Enterococcus mansonii</name>
    <dbReference type="NCBI Taxonomy" id="1834181"/>
    <lineage>
        <taxon>Bacteria</taxon>
        <taxon>Bacillati</taxon>
        <taxon>Bacillota</taxon>
        <taxon>Bacilli</taxon>
        <taxon>Lactobacillales</taxon>
        <taxon>Enterococcaceae</taxon>
        <taxon>Enterococcus</taxon>
    </lineage>
</organism>